<name>A0A3Q1IMT0_ANATE</name>
<dbReference type="InterPro" id="IPR058613">
    <property type="entry name" value="Ig_SMCHD1_4th"/>
</dbReference>
<dbReference type="SUPFAM" id="SSF75553">
    <property type="entry name" value="Smc hinge domain"/>
    <property type="match status" value="1"/>
</dbReference>
<feature type="compositionally biased region" description="Basic and acidic residues" evidence="3">
    <location>
        <begin position="1772"/>
        <end position="1782"/>
    </location>
</feature>
<dbReference type="InterPro" id="IPR058614">
    <property type="entry name" value="Ig_SMCHD1_5th"/>
</dbReference>
<feature type="region of interest" description="Disordered" evidence="3">
    <location>
        <begin position="1755"/>
        <end position="1782"/>
    </location>
</feature>
<dbReference type="Pfam" id="PF26197">
    <property type="entry name" value="Ig_SMCHD1_5th"/>
    <property type="match status" value="1"/>
</dbReference>
<proteinExistence type="predicted"/>
<dbReference type="Pfam" id="PF13589">
    <property type="entry name" value="HATPase_c_3"/>
    <property type="match status" value="1"/>
</dbReference>
<dbReference type="GO" id="GO:0006302">
    <property type="term" value="P:double-strand break repair"/>
    <property type="evidence" value="ECO:0007669"/>
    <property type="project" value="InterPro"/>
</dbReference>
<dbReference type="PANTHER" id="PTHR22640:SF2">
    <property type="entry name" value="STRUCTURAL MAINTENANCE OF CHROMOSOMES FLEXIBLE HINGE DOMAIN-CONTAINING PROTEIN 1"/>
    <property type="match status" value="1"/>
</dbReference>
<dbReference type="GO" id="GO:0051276">
    <property type="term" value="P:chromosome organization"/>
    <property type="evidence" value="ECO:0007669"/>
    <property type="project" value="InterPro"/>
</dbReference>
<evidence type="ECO:0000256" key="2">
    <source>
        <dbReference type="ARBA" id="ARBA00022454"/>
    </source>
</evidence>
<dbReference type="InterPro" id="IPR058611">
    <property type="entry name" value="Ig_SMCHD1_1st"/>
</dbReference>
<reference evidence="6" key="2">
    <citation type="submission" date="2025-08" db="UniProtKB">
        <authorList>
            <consortium name="Ensembl"/>
        </authorList>
    </citation>
    <scope>IDENTIFICATION</scope>
</reference>
<dbReference type="SUPFAM" id="SSF55874">
    <property type="entry name" value="ATPase domain of HSP90 chaperone/DNA topoisomerase II/histidine kinase"/>
    <property type="match status" value="1"/>
</dbReference>
<organism evidence="6 7">
    <name type="scientific">Anabas testudineus</name>
    <name type="common">Climbing perch</name>
    <name type="synonym">Anthias testudineus</name>
    <dbReference type="NCBI Taxonomy" id="64144"/>
    <lineage>
        <taxon>Eukaryota</taxon>
        <taxon>Metazoa</taxon>
        <taxon>Chordata</taxon>
        <taxon>Craniata</taxon>
        <taxon>Vertebrata</taxon>
        <taxon>Euteleostomi</taxon>
        <taxon>Actinopterygii</taxon>
        <taxon>Neopterygii</taxon>
        <taxon>Teleostei</taxon>
        <taxon>Neoteleostei</taxon>
        <taxon>Acanthomorphata</taxon>
        <taxon>Anabantaria</taxon>
        <taxon>Anabantiformes</taxon>
        <taxon>Anabantoidei</taxon>
        <taxon>Anabantidae</taxon>
        <taxon>Anabas</taxon>
    </lineage>
</organism>
<keyword evidence="2" id="KW-0158">Chromosome</keyword>
<gene>
    <name evidence="6" type="primary">SMCHD1</name>
</gene>
<dbReference type="InterPro" id="IPR058616">
    <property type="entry name" value="Ig_SMCHD1_8th"/>
</dbReference>
<feature type="domain" description="SMC hinge" evidence="5">
    <location>
        <begin position="1564"/>
        <end position="1683"/>
    </location>
</feature>
<dbReference type="InterPro" id="IPR036890">
    <property type="entry name" value="HATPase_C_sf"/>
</dbReference>
<accession>A0A3Q1IMT0</accession>
<dbReference type="Gene3D" id="3.30.565.10">
    <property type="entry name" value="Histidine kinase-like ATPase, C-terminal domain"/>
    <property type="match status" value="1"/>
</dbReference>
<dbReference type="Pfam" id="PF26195">
    <property type="entry name" value="Ig_SMCHD1_2nd"/>
    <property type="match status" value="1"/>
</dbReference>
<dbReference type="Pfam" id="PF26194">
    <property type="entry name" value="Ig_SMCHD1_1st"/>
    <property type="match status" value="1"/>
</dbReference>
<feature type="transmembrane region" description="Helical" evidence="4">
    <location>
        <begin position="1800"/>
        <end position="1821"/>
    </location>
</feature>
<dbReference type="InterPro" id="IPR058615">
    <property type="entry name" value="Ig_SMCHD1_6th"/>
</dbReference>
<dbReference type="Pfam" id="PF26198">
    <property type="entry name" value="Ig_SMCHD1_6th"/>
    <property type="match status" value="1"/>
</dbReference>
<evidence type="ECO:0000256" key="1">
    <source>
        <dbReference type="ARBA" id="ARBA00004286"/>
    </source>
</evidence>
<evidence type="ECO:0000256" key="4">
    <source>
        <dbReference type="SAM" id="Phobius"/>
    </source>
</evidence>
<keyword evidence="4" id="KW-0812">Transmembrane</keyword>
<dbReference type="GeneTree" id="ENSGT00390000006950"/>
<keyword evidence="4" id="KW-1133">Transmembrane helix</keyword>
<dbReference type="InterPro" id="IPR038892">
    <property type="entry name" value="SMCHD1"/>
</dbReference>
<dbReference type="InterPro" id="IPR010935">
    <property type="entry name" value="SMC_hinge"/>
</dbReference>
<dbReference type="Pfam" id="PF26199">
    <property type="entry name" value="Ig_SMCHD1_8th"/>
    <property type="match status" value="1"/>
</dbReference>
<dbReference type="InterPro" id="IPR058612">
    <property type="entry name" value="Ig_SMCHD1_2nd"/>
</dbReference>
<dbReference type="Pfam" id="PF22899">
    <property type="entry name" value="SMCHD1_S5"/>
    <property type="match status" value="1"/>
</dbReference>
<comment type="subcellular location">
    <subcellularLocation>
        <location evidence="1">Chromosome</location>
    </subcellularLocation>
</comment>
<dbReference type="InParanoid" id="A0A3Q1IMT0"/>
<keyword evidence="7" id="KW-1185">Reference proteome</keyword>
<keyword evidence="4" id="KW-0472">Membrane</keyword>
<evidence type="ECO:0000313" key="6">
    <source>
        <dbReference type="Ensembl" id="ENSATEP00000005491.2"/>
    </source>
</evidence>
<dbReference type="Pfam" id="PF06470">
    <property type="entry name" value="SMC_hinge"/>
    <property type="match status" value="1"/>
</dbReference>
<evidence type="ECO:0000259" key="5">
    <source>
        <dbReference type="SMART" id="SM00968"/>
    </source>
</evidence>
<sequence length="1856" mass="209074">MSKQSGCASVFASSSAQERKNRRNITVYDYRNQNNVTKKLMETSGWDFNVFLGRLRQVFAINSQELFVLTTTDRTVLDYDKFRKLQDGTTVYLLQTKNQALQVAAVEEITFMPHYDTLIRSGMYEYYASEGQNPLPYALAELIDNSLSATAKNKGTRTIEIQMMFNETLGKPAVIVLDNGCGMTPQKLNNWAVYRLSKFTRQNSLFASNEEGYVRPKPVHRSLNSDISFFGVGGKQAVFYIGTSTMIISKSVASPDVHELVLSKEDFERKEKNKEEIYKTTIRNRKPGDFSHMNKTNELFLRDLISEELGKGSFTAVVITGVQPDHIKYLKQDFQEWTRRLAHIYHYYIHGVNGNVRDNPGTSSSTNSELPKIDIQITLREKPPKIPHVMNLREVEDDMQSRYIDAAADTFEFKASIEPDRGTVEGILRYHPFLYDKETYPKEPSAKEARGNRPIFECFWNGRLIPYTRINELDWFARPRGGDLPPPECYSRFSGVLFTDDKLEVSTNKLTFTDLELKLKKKETIFTYTVNGQRKCEFTQWLKNCHARLDKQVKFLCYKETITRADVAVKKMKHPWATFSTIECGSKMYKAGQLVSIFYNGRVIRFLLYGDHKEDAFATGGEVEITLEPKGLYDKTKIIPIAKIDMSATDEAIKKNIESDSARIPHRLQLYWPENNCWSQNDVRPAGTQLGPLRIEILNKKGESMSRIPTVGKAEVIKLSVKLRVVHHGKGVCYSSKWGFWFNKIENLTKLGNYTLFLNAMINERNEMVYGGNELPKCKLKFAIKAASAEHFAIDEMNSTLQVGVLFDIPLQIKDHYGHATAPPANAQPVLNCSGLGLSYETVESSDTTVTIRNVKASPPHSLHVKPDDSPVTVENGNPLKFNVEIHDEAGNITVGPKHVVRCQVQGLPPVTIDCSSTGAGQVVTKPINLKIFNGESQKLKVQLNIPNQRSIPMVAWELTVMPSTRVCLMELCSQDDKKLVLTNNERIDWLAGGVLENLFYKLYNESGKEVALTPEIASRIKVNWAGDLCIEDLVQGKLPDVQVPQRAQEAHFYQVSYQDQSVSVSFKITPHPDEPVRLKATLLQSVVKLGETLPGNIREYLELVDQYDNVTKTLNSTCVNNITVDAEDLDKSAISLMWQESSHSVSVAGVCFQGGAPGSREISFIYGTFVGTVIVKLTAGDPAELKLISQPDQPLRVLNDHSIPTPFLIQLFDKWGNPSSDRRVVVELKPSHPSLKVTADVASRPVDVEGKASFTVNCVSGSKGHYQLMFRGSFNHKPIPGPSVSLTVLPDPNKPVSLSVEYDTNARFPAKGTFPVFSVTVVSDEGSPITTFNPAAISMFLWEGVPTRGTSPLTELKCSKPLENEKKDCFYFRDKEIPEQAGKYTIQFSLRIDEARVLDKQIPINVVANQPVKLGPDSPPPCPVVSNSKDIADRTLMENMTLRIMDAHGNPTGQDLNGMVVVSIKNSSGESDLLFEGGINRHRFNLVEGKIHIPRLAIMEDPLGTDGGAYTLLFEPEVSLVPTPLTSFELTFHFYSGMKQPFLSFYQYPNTKAWFYLFMSWMQVGHLAYVEDDAAAWVISWHISGDMDCVITRSTETAMRIYKDTQGIQQVMPLDTIFVFPGSRPLPHIRGGQALFDPPGNPVYARELLIFPNNKMECEIVFKNILGDTILIDNLESGNNYRKLVVQNKIPCPTILTRQGQRISAKGKFGGAQNKAPPMNTLRLFGSPPPHRYHALKEQIELVSQYQLALKKKEETEKEREDHLKMLKSPDTQKKKEQMDEQKKQLEMIERQLGRFVNLGVRAFCFSFFCHCLFLTGLYFTSSLYSSKTRETGVSGCWGALWHQHKKSEAETHIT</sequence>
<reference evidence="6" key="3">
    <citation type="submission" date="2025-09" db="UniProtKB">
        <authorList>
            <consortium name="Ensembl"/>
        </authorList>
    </citation>
    <scope>IDENTIFICATION</scope>
</reference>
<dbReference type="InterPro" id="IPR058617">
    <property type="entry name" value="Ig_SMCHD1_7th"/>
</dbReference>
<dbReference type="PANTHER" id="PTHR22640">
    <property type="entry name" value="STRUCTURAL MAINTENANCE OF CHROMOSOMES FLEXIBLE HINGE DOMAIN-CONTAINING PROTEIN 1"/>
    <property type="match status" value="1"/>
</dbReference>
<evidence type="ECO:0000256" key="3">
    <source>
        <dbReference type="SAM" id="MobiDB-lite"/>
    </source>
</evidence>
<dbReference type="InterPro" id="IPR036277">
    <property type="entry name" value="SMC_hinge_sf"/>
</dbReference>
<dbReference type="OMA" id="PIECFNR"/>
<dbReference type="InterPro" id="IPR055109">
    <property type="entry name" value="SMCHD1_S5"/>
</dbReference>
<reference evidence="6" key="1">
    <citation type="submission" date="2021-04" db="EMBL/GenBank/DDBJ databases">
        <authorList>
            <consortium name="Wellcome Sanger Institute Data Sharing"/>
        </authorList>
    </citation>
    <scope>NUCLEOTIDE SEQUENCE [LARGE SCALE GENOMIC DNA]</scope>
</reference>
<dbReference type="STRING" id="64144.ENSATEP00000005491"/>
<dbReference type="Pfam" id="PF26196">
    <property type="entry name" value="Ig_SMCHD1_4th"/>
    <property type="match status" value="1"/>
</dbReference>
<feature type="compositionally biased region" description="Basic and acidic residues" evidence="3">
    <location>
        <begin position="1755"/>
        <end position="1766"/>
    </location>
</feature>
<evidence type="ECO:0000313" key="7">
    <source>
        <dbReference type="Proteomes" id="UP000265040"/>
    </source>
</evidence>
<dbReference type="Proteomes" id="UP000265040">
    <property type="component" value="Chromosome 2"/>
</dbReference>
<protein>
    <recommendedName>
        <fullName evidence="5">SMC hinge domain-containing protein</fullName>
    </recommendedName>
</protein>
<dbReference type="SMART" id="SM00968">
    <property type="entry name" value="SMC_hinge"/>
    <property type="match status" value="1"/>
</dbReference>
<dbReference type="Ensembl" id="ENSATET00000005582.3">
    <property type="protein sequence ID" value="ENSATEP00000005491.2"/>
    <property type="gene ID" value="ENSATEG00000003580.3"/>
</dbReference>
<dbReference type="GO" id="GO:0005524">
    <property type="term" value="F:ATP binding"/>
    <property type="evidence" value="ECO:0007669"/>
    <property type="project" value="InterPro"/>
</dbReference>
<dbReference type="GO" id="GO:0005694">
    <property type="term" value="C:chromosome"/>
    <property type="evidence" value="ECO:0007669"/>
    <property type="project" value="UniProtKB-SubCell"/>
</dbReference>
<dbReference type="Pfam" id="PF26201">
    <property type="entry name" value="Ig_SMCHD1_7th"/>
    <property type="match status" value="1"/>
</dbReference>